<dbReference type="PANTHER" id="PTHR43080:SF2">
    <property type="entry name" value="CBS DOMAIN-CONTAINING PROTEIN"/>
    <property type="match status" value="1"/>
</dbReference>
<dbReference type="RefSeq" id="WP_344798966.1">
    <property type="nucleotide sequence ID" value="NZ_BAABBN010000007.1"/>
</dbReference>
<reference evidence="5" key="1">
    <citation type="journal article" date="2019" name="Int. J. Syst. Evol. Microbiol.">
        <title>The Global Catalogue of Microorganisms (GCM) 10K type strain sequencing project: providing services to taxonomists for standard genome sequencing and annotation.</title>
        <authorList>
            <consortium name="The Broad Institute Genomics Platform"/>
            <consortium name="The Broad Institute Genome Sequencing Center for Infectious Disease"/>
            <person name="Wu L."/>
            <person name="Ma J."/>
        </authorList>
    </citation>
    <scope>NUCLEOTIDE SEQUENCE [LARGE SCALE GENOMIC DNA]</scope>
    <source>
        <strain evidence="5">JCM 17551</strain>
    </source>
</reference>
<dbReference type="PROSITE" id="PS51371">
    <property type="entry name" value="CBS"/>
    <property type="match status" value="2"/>
</dbReference>
<keyword evidence="1 2" id="KW-0129">CBS domain</keyword>
<gene>
    <name evidence="4" type="ORF">GCM10022277_25980</name>
</gene>
<evidence type="ECO:0000313" key="4">
    <source>
        <dbReference type="EMBL" id="GAA3928260.1"/>
    </source>
</evidence>
<dbReference type="InterPro" id="IPR046342">
    <property type="entry name" value="CBS_dom_sf"/>
</dbReference>
<dbReference type="CDD" id="cd04629">
    <property type="entry name" value="CBS_pair_bac"/>
    <property type="match status" value="1"/>
</dbReference>
<dbReference type="InterPro" id="IPR051257">
    <property type="entry name" value="Diverse_CBS-Domain"/>
</dbReference>
<evidence type="ECO:0000259" key="3">
    <source>
        <dbReference type="PROSITE" id="PS51371"/>
    </source>
</evidence>
<protein>
    <submittedName>
        <fullName evidence="4">CBS domain-containing protein</fullName>
    </submittedName>
</protein>
<dbReference type="Gene3D" id="3.10.580.10">
    <property type="entry name" value="CBS-domain"/>
    <property type="match status" value="1"/>
</dbReference>
<dbReference type="PANTHER" id="PTHR43080">
    <property type="entry name" value="CBS DOMAIN-CONTAINING PROTEIN CBSX3, MITOCHONDRIAL"/>
    <property type="match status" value="1"/>
</dbReference>
<keyword evidence="5" id="KW-1185">Reference proteome</keyword>
<dbReference type="SUPFAM" id="SSF54631">
    <property type="entry name" value="CBS-domain pair"/>
    <property type="match status" value="1"/>
</dbReference>
<evidence type="ECO:0000256" key="1">
    <source>
        <dbReference type="ARBA" id="ARBA00023122"/>
    </source>
</evidence>
<dbReference type="Pfam" id="PF00571">
    <property type="entry name" value="CBS"/>
    <property type="match status" value="2"/>
</dbReference>
<feature type="domain" description="CBS" evidence="3">
    <location>
        <begin position="81"/>
        <end position="136"/>
    </location>
</feature>
<evidence type="ECO:0000256" key="2">
    <source>
        <dbReference type="PROSITE-ProRule" id="PRU00703"/>
    </source>
</evidence>
<dbReference type="Proteomes" id="UP001501565">
    <property type="component" value="Unassembled WGS sequence"/>
</dbReference>
<name>A0ABP7MQM7_9GAMM</name>
<organism evidence="4 5">
    <name type="scientific">Litoribacillus peritrichatus</name>
    <dbReference type="NCBI Taxonomy" id="718191"/>
    <lineage>
        <taxon>Bacteria</taxon>
        <taxon>Pseudomonadati</taxon>
        <taxon>Pseudomonadota</taxon>
        <taxon>Gammaproteobacteria</taxon>
        <taxon>Oceanospirillales</taxon>
        <taxon>Oceanospirillaceae</taxon>
        <taxon>Litoribacillus</taxon>
    </lineage>
</organism>
<evidence type="ECO:0000313" key="5">
    <source>
        <dbReference type="Proteomes" id="UP001501565"/>
    </source>
</evidence>
<dbReference type="InterPro" id="IPR044729">
    <property type="entry name" value="CBS_bac"/>
</dbReference>
<dbReference type="EMBL" id="BAABBN010000007">
    <property type="protein sequence ID" value="GAA3928260.1"/>
    <property type="molecule type" value="Genomic_DNA"/>
</dbReference>
<accession>A0ABP7MQM7</accession>
<dbReference type="SMART" id="SM00116">
    <property type="entry name" value="CBS"/>
    <property type="match status" value="2"/>
</dbReference>
<sequence>MINNRVEHHMRQVSRQSAISIHCDTSLADVIKALDEYQLSGAPVVNQNNQVIGFISEYDCLKAILKSSYHCDEPAIAKDVMSKAVVTVRPNDSVVDLAIAMLDKKPEIYPVTENSELVGLITRQDVLHALQQNQALCNRQ</sequence>
<comment type="caution">
    <text evidence="4">The sequence shown here is derived from an EMBL/GenBank/DDBJ whole genome shotgun (WGS) entry which is preliminary data.</text>
</comment>
<dbReference type="InterPro" id="IPR000644">
    <property type="entry name" value="CBS_dom"/>
</dbReference>
<proteinExistence type="predicted"/>
<feature type="domain" description="CBS" evidence="3">
    <location>
        <begin position="13"/>
        <end position="73"/>
    </location>
</feature>